<gene>
    <name evidence="6" type="ORF">T23_20830</name>
</gene>
<accession>A0ABM8IL19</accession>
<keyword evidence="4 5" id="KW-0472">Membrane</keyword>
<organism evidence="6 7">
    <name type="scientific">Turicibacter faecis</name>
    <dbReference type="NCBI Taxonomy" id="2963365"/>
    <lineage>
        <taxon>Bacteria</taxon>
        <taxon>Bacillati</taxon>
        <taxon>Bacillota</taxon>
        <taxon>Erysipelotrichia</taxon>
        <taxon>Erysipelotrichales</taxon>
        <taxon>Turicibacteraceae</taxon>
        <taxon>Turicibacter</taxon>
    </lineage>
</organism>
<evidence type="ECO:0000256" key="3">
    <source>
        <dbReference type="ARBA" id="ARBA00022989"/>
    </source>
</evidence>
<keyword evidence="2 5" id="KW-0812">Transmembrane</keyword>
<sequence>MVFLFGEMNNLLLTLVFFIVTEFFTKLLYEAMNHNVSLKLLNSMISNKIFILLLVAIAHTLDYNVLFLDNTLKNAIIFFYLSNEGISILQNISFSGVVMPDKIKKILISLKEKDDEEK</sequence>
<comment type="subcellular location">
    <subcellularLocation>
        <location evidence="1">Membrane</location>
        <topology evidence="1">Multi-pass membrane protein</topology>
    </subcellularLocation>
</comment>
<dbReference type="InterPro" id="IPR006480">
    <property type="entry name" value="Phage_holin_4_1"/>
</dbReference>
<dbReference type="Proteomes" id="UP001432099">
    <property type="component" value="Chromosome"/>
</dbReference>
<dbReference type="RefSeq" id="WP_338617664.1">
    <property type="nucleotide sequence ID" value="NZ_AP028127.1"/>
</dbReference>
<dbReference type="Pfam" id="PF05105">
    <property type="entry name" value="Phage_holin_4_1"/>
    <property type="match status" value="1"/>
</dbReference>
<evidence type="ECO:0000256" key="1">
    <source>
        <dbReference type="ARBA" id="ARBA00004141"/>
    </source>
</evidence>
<evidence type="ECO:0000313" key="6">
    <source>
        <dbReference type="EMBL" id="BEH91981.1"/>
    </source>
</evidence>
<evidence type="ECO:0000256" key="2">
    <source>
        <dbReference type="ARBA" id="ARBA00022692"/>
    </source>
</evidence>
<evidence type="ECO:0000256" key="4">
    <source>
        <dbReference type="ARBA" id="ARBA00023136"/>
    </source>
</evidence>
<dbReference type="EMBL" id="AP028127">
    <property type="protein sequence ID" value="BEH91981.1"/>
    <property type="molecule type" value="Genomic_DNA"/>
</dbReference>
<keyword evidence="7" id="KW-1185">Reference proteome</keyword>
<proteinExistence type="predicted"/>
<feature type="transmembrane region" description="Helical" evidence="5">
    <location>
        <begin position="49"/>
        <end position="68"/>
    </location>
</feature>
<dbReference type="NCBIfam" id="TIGR01593">
    <property type="entry name" value="holin_tox_secr"/>
    <property type="match status" value="1"/>
</dbReference>
<evidence type="ECO:0008006" key="8">
    <source>
        <dbReference type="Google" id="ProtNLM"/>
    </source>
</evidence>
<reference evidence="6" key="1">
    <citation type="journal article" date="2024" name="Int. J. Syst. Evol. Microbiol.">
        <title>Turicibacter faecis sp. nov., isolated from faeces of heart failure mouse model.</title>
        <authorList>
            <person name="Imamura Y."/>
            <person name="Motooka D."/>
            <person name="Nakajima Y."/>
            <person name="Ito S."/>
            <person name="Kitakaze M."/>
            <person name="Iida T."/>
            <person name="Nakamura S."/>
        </authorList>
    </citation>
    <scope>NUCLEOTIDE SEQUENCE</scope>
    <source>
        <strain evidence="6">TC023</strain>
    </source>
</reference>
<feature type="transmembrane region" description="Helical" evidence="5">
    <location>
        <begin position="74"/>
        <end position="99"/>
    </location>
</feature>
<name>A0ABM8IL19_9FIRM</name>
<keyword evidence="3 5" id="KW-1133">Transmembrane helix</keyword>
<evidence type="ECO:0000313" key="7">
    <source>
        <dbReference type="Proteomes" id="UP001432099"/>
    </source>
</evidence>
<feature type="transmembrane region" description="Helical" evidence="5">
    <location>
        <begin position="12"/>
        <end position="29"/>
    </location>
</feature>
<protein>
    <recommendedName>
        <fullName evidence="8">Holin</fullName>
    </recommendedName>
</protein>
<evidence type="ECO:0000256" key="5">
    <source>
        <dbReference type="SAM" id="Phobius"/>
    </source>
</evidence>